<accession>Z9JK25</accession>
<evidence type="ECO:0000313" key="3">
    <source>
        <dbReference type="Proteomes" id="UP000020406"/>
    </source>
</evidence>
<dbReference type="EMBL" id="JDSQ01000005">
    <property type="protein sequence ID" value="EWS78770.1"/>
    <property type="molecule type" value="Genomic_DNA"/>
</dbReference>
<name>Z9JK25_9GAMM</name>
<organism evidence="2 3">
    <name type="scientific">Xylella taiwanensis</name>
    <dbReference type="NCBI Taxonomy" id="1444770"/>
    <lineage>
        <taxon>Bacteria</taxon>
        <taxon>Pseudomonadati</taxon>
        <taxon>Pseudomonadota</taxon>
        <taxon>Gammaproteobacteria</taxon>
        <taxon>Lysobacterales</taxon>
        <taxon>Lysobacteraceae</taxon>
        <taxon>Xylella</taxon>
    </lineage>
</organism>
<dbReference type="AlphaFoldDB" id="Z9JK25"/>
<evidence type="ECO:0000256" key="1">
    <source>
        <dbReference type="SAM" id="MobiDB-lite"/>
    </source>
</evidence>
<dbReference type="Proteomes" id="UP000020406">
    <property type="component" value="Unassembled WGS sequence"/>
</dbReference>
<protein>
    <submittedName>
        <fullName evidence="2">Uncharacterized protein</fullName>
    </submittedName>
</protein>
<proteinExistence type="predicted"/>
<sequence length="198" mass="22558">MAYAWKIIALHPVLQQPQHIARLTHTHRRHITTDTPRWLGERGYTHLHTNEGSLVFRQGRAGQTITHLIDTSIERRSALTFRTAAEHFEVAQQRCNHAATAPTRLSRHAAHNSGIDHRVSQLHSLQPPVSHADIQQDAHRLIQRFHSEHQASHASILQRMCSLTSVKLALNTANHPHRRDHADHAKNPAHLDASRRKT</sequence>
<comment type="caution">
    <text evidence="2">The sequence shown here is derived from an EMBL/GenBank/DDBJ whole genome shotgun (WGS) entry which is preliminary data.</text>
</comment>
<reference evidence="2 3" key="1">
    <citation type="journal article" date="2014" name="Genome Announc.">
        <title>Draft Genome Sequence of Xylella fastidiosa Pear Leaf Scorch Strain in Taiwan.</title>
        <authorList>
            <person name="Su C.C."/>
            <person name="Deng W.L."/>
            <person name="Jan F.J."/>
            <person name="Chang C.J."/>
            <person name="Huang H."/>
            <person name="Chen J."/>
        </authorList>
    </citation>
    <scope>NUCLEOTIDE SEQUENCE [LARGE SCALE GENOMIC DNA]</scope>
    <source>
        <strain evidence="2 3">PLS229</strain>
    </source>
</reference>
<gene>
    <name evidence="2" type="ORF">AF72_04155</name>
</gene>
<evidence type="ECO:0000313" key="2">
    <source>
        <dbReference type="EMBL" id="EWS78770.1"/>
    </source>
</evidence>
<dbReference type="STRING" id="1444770.AF72_04155"/>
<feature type="region of interest" description="Disordered" evidence="1">
    <location>
        <begin position="175"/>
        <end position="198"/>
    </location>
</feature>